<name>A0A2H0W6E5_9BACT</name>
<protein>
    <submittedName>
        <fullName evidence="1">Uncharacterized protein</fullName>
    </submittedName>
</protein>
<organism evidence="1 2">
    <name type="scientific">Candidatus Berkelbacteria bacterium CG10_big_fil_rev_8_21_14_0_10_43_13</name>
    <dbReference type="NCBI Taxonomy" id="1974514"/>
    <lineage>
        <taxon>Bacteria</taxon>
        <taxon>Candidatus Berkelbacteria</taxon>
    </lineage>
</organism>
<comment type="caution">
    <text evidence="1">The sequence shown here is derived from an EMBL/GenBank/DDBJ whole genome shotgun (WGS) entry which is preliminary data.</text>
</comment>
<dbReference type="Proteomes" id="UP000231382">
    <property type="component" value="Unassembled WGS sequence"/>
</dbReference>
<reference evidence="2" key="1">
    <citation type="submission" date="2017-09" db="EMBL/GenBank/DDBJ databases">
        <title>Depth-based differentiation of microbial function through sediment-hosted aquifers and enrichment of novel symbionts in the deep terrestrial subsurface.</title>
        <authorList>
            <person name="Probst A.J."/>
            <person name="Ladd B."/>
            <person name="Jarett J.K."/>
            <person name="Geller-Mcgrath D.E."/>
            <person name="Sieber C.M.K."/>
            <person name="Emerson J.B."/>
            <person name="Anantharaman K."/>
            <person name="Thomas B.C."/>
            <person name="Malmstrom R."/>
            <person name="Stieglmeier M."/>
            <person name="Klingl A."/>
            <person name="Woyke T."/>
            <person name="Ryan C.M."/>
            <person name="Banfield J.F."/>
        </authorList>
    </citation>
    <scope>NUCLEOTIDE SEQUENCE [LARGE SCALE GENOMIC DNA]</scope>
</reference>
<sequence length="126" mass="14900">MADDAVKTTTDDNSTEDMKILRRRLMEDLQLVDLSPEQQKEFEEKIDTLVDNRIKNLMLVYLPQEKVKELSEMWDEGKEEEIQKFLEENVEGWNDKVLDEFFAIREELIAKMRNHAKPSDDNQPAV</sequence>
<dbReference type="AlphaFoldDB" id="A0A2H0W6E5"/>
<accession>A0A2H0W6E5</accession>
<dbReference type="EMBL" id="PEZW01000018">
    <property type="protein sequence ID" value="PIS07646.1"/>
    <property type="molecule type" value="Genomic_DNA"/>
</dbReference>
<proteinExistence type="predicted"/>
<gene>
    <name evidence="1" type="ORF">COT78_03025</name>
</gene>
<evidence type="ECO:0000313" key="1">
    <source>
        <dbReference type="EMBL" id="PIS07646.1"/>
    </source>
</evidence>
<evidence type="ECO:0000313" key="2">
    <source>
        <dbReference type="Proteomes" id="UP000231382"/>
    </source>
</evidence>